<dbReference type="GO" id="GO:0003913">
    <property type="term" value="F:DNA photolyase activity"/>
    <property type="evidence" value="ECO:0007669"/>
    <property type="project" value="TreeGrafter"/>
</dbReference>
<dbReference type="AlphaFoldDB" id="A0A4P9C6A3"/>
<dbReference type="EMBL" id="CP029487">
    <property type="protein sequence ID" value="QCT70927.1"/>
    <property type="molecule type" value="Genomic_DNA"/>
</dbReference>
<evidence type="ECO:0000313" key="1">
    <source>
        <dbReference type="EMBL" id="QCT70927.1"/>
    </source>
</evidence>
<keyword evidence="1" id="KW-0456">Lyase</keyword>
<dbReference type="RefSeq" id="WP_096920023.1">
    <property type="nucleotide sequence ID" value="NZ_CP029487.1"/>
</dbReference>
<sequence>MHYLKTSGAKPFSHIYIEKGAAHHPNTQAILQKINYDSLIYIDDYSQIFNRHHQDFIAQKRSPNLILARKKQDFYYDGSPYCENFGHARFYYTGIIMNCLYDCSYCYLKSIYPSGHIVIFVNNEDFITSVEEDLLSSCEPLYLAISYDSDLMALDPLTHFLGPWLALAKRHANLTIEVKTKAGRFPISDPPQNVIFAWSLLPDPVIHLYERHTPSLATRMAAVSQALRAHATVRFSIEPVMPINNSARIYRDFIDSLGKQFDLNQLLDINIGGFRISGKQFKTFYKKDPTCPVFAWSLTESTCDVSYADSDALIRQIERDLKSFVKPEKIIVYQTAP</sequence>
<gene>
    <name evidence="1" type="ORF">CPZ25_006155</name>
</gene>
<dbReference type="KEGG" id="emt:CPZ25_006155"/>
<evidence type="ECO:0000313" key="2">
    <source>
        <dbReference type="Proteomes" id="UP000218387"/>
    </source>
</evidence>
<name>A0A4P9C6A3_EUBML</name>
<dbReference type="Proteomes" id="UP000218387">
    <property type="component" value="Chromosome"/>
</dbReference>
<dbReference type="GO" id="GO:0042601">
    <property type="term" value="C:endospore-forming forespore"/>
    <property type="evidence" value="ECO:0007669"/>
    <property type="project" value="TreeGrafter"/>
</dbReference>
<dbReference type="PANTHER" id="PTHR37822:SF2">
    <property type="entry name" value="SPORE PHOTOPRODUCT LYASE"/>
    <property type="match status" value="1"/>
</dbReference>
<dbReference type="Pfam" id="PF20903">
    <property type="entry name" value="SPL"/>
    <property type="match status" value="1"/>
</dbReference>
<dbReference type="GO" id="GO:1904047">
    <property type="term" value="F:S-adenosyl-L-methionine binding"/>
    <property type="evidence" value="ECO:0007669"/>
    <property type="project" value="TreeGrafter"/>
</dbReference>
<dbReference type="Gene3D" id="3.80.30.30">
    <property type="match status" value="1"/>
</dbReference>
<dbReference type="InterPro" id="IPR049539">
    <property type="entry name" value="SPL"/>
</dbReference>
<dbReference type="Gene3D" id="3.40.50.12110">
    <property type="match status" value="1"/>
</dbReference>
<protein>
    <submittedName>
        <fullName evidence="1">DNA repair photolyase</fullName>
    </submittedName>
</protein>
<dbReference type="GO" id="GO:0051539">
    <property type="term" value="F:4 iron, 4 sulfur cluster binding"/>
    <property type="evidence" value="ECO:0007669"/>
    <property type="project" value="TreeGrafter"/>
</dbReference>
<organism evidence="1 2">
    <name type="scientific">Eubacterium maltosivorans</name>
    <dbReference type="NCBI Taxonomy" id="2041044"/>
    <lineage>
        <taxon>Bacteria</taxon>
        <taxon>Bacillati</taxon>
        <taxon>Bacillota</taxon>
        <taxon>Clostridia</taxon>
        <taxon>Eubacteriales</taxon>
        <taxon>Eubacteriaceae</taxon>
        <taxon>Eubacterium</taxon>
    </lineage>
</organism>
<keyword evidence="2" id="KW-1185">Reference proteome</keyword>
<dbReference type="PANTHER" id="PTHR37822">
    <property type="entry name" value="SPORE PHOTOPRODUCT LYASE-RELATED"/>
    <property type="match status" value="1"/>
</dbReference>
<reference evidence="1 2" key="1">
    <citation type="submission" date="2018-05" db="EMBL/GenBank/DDBJ databases">
        <title>Genome comparison of Eubacterium sp.</title>
        <authorList>
            <person name="Feng Y."/>
            <person name="Sanchez-Andrea I."/>
            <person name="Stams A.J.M."/>
            <person name="De Vos W.M."/>
        </authorList>
    </citation>
    <scope>NUCLEOTIDE SEQUENCE [LARGE SCALE GENOMIC DNA]</scope>
    <source>
        <strain evidence="1 2">YI</strain>
    </source>
</reference>
<proteinExistence type="predicted"/>
<accession>A0A4P9C6A3</accession>